<accession>A0A0B7BZL9</accession>
<reference evidence="1" key="1">
    <citation type="submission" date="2014-12" db="EMBL/GenBank/DDBJ databases">
        <title>Insight into the proteome of Arion vulgaris.</title>
        <authorList>
            <person name="Aradska J."/>
            <person name="Bulat T."/>
            <person name="Smidak R."/>
            <person name="Sarate P."/>
            <person name="Gangsoo J."/>
            <person name="Sialana F."/>
            <person name="Bilban M."/>
            <person name="Lubec G."/>
        </authorList>
    </citation>
    <scope>NUCLEOTIDE SEQUENCE</scope>
    <source>
        <tissue evidence="1">Skin</tissue>
    </source>
</reference>
<sequence length="49" mass="5891">MFEYVNCSLNMKLMLKVCSLQTEKKLEHVLQGCNFLFELKSNMWQYEVV</sequence>
<name>A0A0B7BZL9_9EUPU</name>
<gene>
    <name evidence="1" type="primary">ORF216393</name>
</gene>
<organism evidence="1">
    <name type="scientific">Arion vulgaris</name>
    <dbReference type="NCBI Taxonomy" id="1028688"/>
    <lineage>
        <taxon>Eukaryota</taxon>
        <taxon>Metazoa</taxon>
        <taxon>Spiralia</taxon>
        <taxon>Lophotrochozoa</taxon>
        <taxon>Mollusca</taxon>
        <taxon>Gastropoda</taxon>
        <taxon>Heterobranchia</taxon>
        <taxon>Euthyneura</taxon>
        <taxon>Panpulmonata</taxon>
        <taxon>Eupulmonata</taxon>
        <taxon>Stylommatophora</taxon>
        <taxon>Helicina</taxon>
        <taxon>Arionoidea</taxon>
        <taxon>Arionidae</taxon>
        <taxon>Arion</taxon>
    </lineage>
</organism>
<dbReference type="AlphaFoldDB" id="A0A0B7BZL9"/>
<protein>
    <submittedName>
        <fullName evidence="1">Uncharacterized protein</fullName>
    </submittedName>
</protein>
<proteinExistence type="predicted"/>
<feature type="non-terminal residue" evidence="1">
    <location>
        <position position="49"/>
    </location>
</feature>
<dbReference type="EMBL" id="HACG01050755">
    <property type="protein sequence ID" value="CEK97620.1"/>
    <property type="molecule type" value="Transcribed_RNA"/>
</dbReference>
<evidence type="ECO:0000313" key="1">
    <source>
        <dbReference type="EMBL" id="CEK97620.1"/>
    </source>
</evidence>